<dbReference type="Pfam" id="PF14392">
    <property type="entry name" value="zf-CCHC_4"/>
    <property type="match status" value="1"/>
</dbReference>
<dbReference type="NCBIfam" id="TIGR00685">
    <property type="entry name" value="T6PP"/>
    <property type="match status" value="1"/>
</dbReference>
<dbReference type="FunFam" id="3.30.70.1020:FF:000004">
    <property type="entry name" value="Trehalose 6-phosphate phosphatase"/>
    <property type="match status" value="1"/>
</dbReference>
<evidence type="ECO:0000256" key="4">
    <source>
        <dbReference type="ARBA" id="ARBA00008770"/>
    </source>
</evidence>
<evidence type="ECO:0000256" key="1">
    <source>
        <dbReference type="ARBA" id="ARBA00000500"/>
    </source>
</evidence>
<dbReference type="CDD" id="cd01650">
    <property type="entry name" value="RT_nLTR_like"/>
    <property type="match status" value="1"/>
</dbReference>
<name>A0A8T1Z3S0_9BRAS</name>
<evidence type="ECO:0000256" key="3">
    <source>
        <dbReference type="ARBA" id="ARBA00005199"/>
    </source>
</evidence>
<evidence type="ECO:0000313" key="10">
    <source>
        <dbReference type="EMBL" id="KAG7552888.1"/>
    </source>
</evidence>
<keyword evidence="10" id="KW-0255">Endonuclease</keyword>
<dbReference type="FunFam" id="3.40.50.1000:FF:000443">
    <property type="entry name" value="Trehalose 6-phosphate phosphatase RA3"/>
    <property type="match status" value="1"/>
</dbReference>
<dbReference type="InterPro" id="IPR005135">
    <property type="entry name" value="Endo/exonuclease/phosphatase"/>
</dbReference>
<dbReference type="EMBL" id="JAEFBK010000011">
    <property type="protein sequence ID" value="KAG7552888.1"/>
    <property type="molecule type" value="Genomic_DNA"/>
</dbReference>
<keyword evidence="6" id="KW-0378">Hydrolase</keyword>
<dbReference type="InterPro" id="IPR000477">
    <property type="entry name" value="RT_dom"/>
</dbReference>
<dbReference type="PANTHER" id="PTHR43768">
    <property type="entry name" value="TREHALOSE 6-PHOSPHATE PHOSPHATASE"/>
    <property type="match status" value="1"/>
</dbReference>
<dbReference type="GO" id="GO:0003676">
    <property type="term" value="F:nucleic acid binding"/>
    <property type="evidence" value="ECO:0007669"/>
    <property type="project" value="InterPro"/>
</dbReference>
<organism evidence="10 11">
    <name type="scientific">Arabidopsis thaliana x Arabidopsis arenosa</name>
    <dbReference type="NCBI Taxonomy" id="1240361"/>
    <lineage>
        <taxon>Eukaryota</taxon>
        <taxon>Viridiplantae</taxon>
        <taxon>Streptophyta</taxon>
        <taxon>Embryophyta</taxon>
        <taxon>Tracheophyta</taxon>
        <taxon>Spermatophyta</taxon>
        <taxon>Magnoliopsida</taxon>
        <taxon>eudicotyledons</taxon>
        <taxon>Gunneridae</taxon>
        <taxon>Pentapetalae</taxon>
        <taxon>rosids</taxon>
        <taxon>malvids</taxon>
        <taxon>Brassicales</taxon>
        <taxon>Brassicaceae</taxon>
        <taxon>Camelineae</taxon>
        <taxon>Arabidopsis</taxon>
    </lineage>
</organism>
<feature type="domain" description="Reverse transcriptase" evidence="9">
    <location>
        <begin position="1215"/>
        <end position="1477"/>
    </location>
</feature>
<dbReference type="NCBIfam" id="TIGR01484">
    <property type="entry name" value="HAD-SF-IIB"/>
    <property type="match status" value="1"/>
</dbReference>
<feature type="compositionally biased region" description="Basic residues" evidence="8">
    <location>
        <begin position="710"/>
        <end position="726"/>
    </location>
</feature>
<dbReference type="PROSITE" id="PS50878">
    <property type="entry name" value="RT_POL"/>
    <property type="match status" value="1"/>
</dbReference>
<proteinExistence type="inferred from homology"/>
<dbReference type="Pfam" id="PF00078">
    <property type="entry name" value="RVT_1"/>
    <property type="match status" value="1"/>
</dbReference>
<evidence type="ECO:0000256" key="5">
    <source>
        <dbReference type="ARBA" id="ARBA00013086"/>
    </source>
</evidence>
<dbReference type="Pfam" id="PF14111">
    <property type="entry name" value="DUF4283"/>
    <property type="match status" value="1"/>
</dbReference>
<evidence type="ECO:0000256" key="7">
    <source>
        <dbReference type="ARBA" id="ARBA00025274"/>
    </source>
</evidence>
<protein>
    <recommendedName>
        <fullName evidence="5">trehalose-phosphatase</fullName>
        <ecNumber evidence="5">3.1.3.12</ecNumber>
    </recommendedName>
</protein>
<dbReference type="InterPro" id="IPR025558">
    <property type="entry name" value="DUF4283"/>
</dbReference>
<dbReference type="GO" id="GO:0005992">
    <property type="term" value="P:trehalose biosynthetic process"/>
    <property type="evidence" value="ECO:0007669"/>
    <property type="project" value="InterPro"/>
</dbReference>
<comment type="catalytic activity">
    <reaction evidence="1">
        <text>alpha,alpha-trehalose 6-phosphate + H2O = alpha,alpha-trehalose + phosphate</text>
        <dbReference type="Rhea" id="RHEA:23420"/>
        <dbReference type="ChEBI" id="CHEBI:15377"/>
        <dbReference type="ChEBI" id="CHEBI:16551"/>
        <dbReference type="ChEBI" id="CHEBI:43474"/>
        <dbReference type="ChEBI" id="CHEBI:58429"/>
        <dbReference type="EC" id="3.1.3.12"/>
    </reaction>
</comment>
<comment type="caution">
    <text evidence="10">The sequence shown here is derived from an EMBL/GenBank/DDBJ whole genome shotgun (WGS) entry which is preliminary data.</text>
</comment>
<dbReference type="InterPro" id="IPR044651">
    <property type="entry name" value="OTSB-like"/>
</dbReference>
<comment type="cofactor">
    <cofactor evidence="2">
        <name>a divalent metal cation</name>
        <dbReference type="ChEBI" id="CHEBI:60240"/>
    </cofactor>
</comment>
<dbReference type="PANTHER" id="PTHR43768:SF17">
    <property type="entry name" value="TREHALOSE-PHOSPHATE PHOSPHATASE F-RELATED"/>
    <property type="match status" value="1"/>
</dbReference>
<dbReference type="EC" id="3.1.3.12" evidence="5"/>
<dbReference type="InterPro" id="IPR026960">
    <property type="entry name" value="RVT-Znf"/>
</dbReference>
<evidence type="ECO:0000256" key="8">
    <source>
        <dbReference type="SAM" id="MobiDB-lite"/>
    </source>
</evidence>
<comment type="function">
    <text evidence="7">Removes the phosphate from trehalose 6-phosphate to produce free trehalose. Trehalose accumulation in plant may improve abiotic stress tolerance.</text>
</comment>
<comment type="similarity">
    <text evidence="4">Belongs to the trehalose phosphatase family.</text>
</comment>
<dbReference type="InterPro" id="IPR003337">
    <property type="entry name" value="Trehalose_PPase"/>
</dbReference>
<dbReference type="InterPro" id="IPR002156">
    <property type="entry name" value="RNaseH_domain"/>
</dbReference>
<sequence length="2112" mass="241231">MVFHRFMMTQWKKPAKLDDVRSNGWLDAMISSSPPRKKLVKDFNVEVAPEDDFAQRAWMVKYPSAISSFAHIAAQAKKKKIAVFLDYDGTLSPIVDDPDRAIMSDAMRSAVKDVASYFPTAIISGRSRDKVYQLVGLTELYYAGSHGMDIMTSSDDPNCFKSTDQQGKEVNLFQPAREFIPVIDEVFRTLVEKMKDIKGAKVENHKFCASVHYRNVDEKDWPIIAQRVHDHLKQYPRLRLTHGRKVLEVRPVIDWNKGRAVEFLLESLGLSNKDDLLPIYIGDDTTDEDAFKVLRDGNRGFGILVSSIPKESNAFYSLRDPSEEMSLEDDKPIVLKNLPQFSSMERNGCSIIGRLLCPENQKMTTMIHEMPRAWRVQNRARGIALPNDKFQFIFDSESDLLTVLETGAWTFNDWSMTLERWVENPPEDYLKVLPIWIRLRHIPVNYNTADTIQEIAGHIGQVTHVAFDPLRPQSRGFVRVRILFDVNRPLKNARDVELPTGEVVSIGIEYERIRKRCFQCQRLTHDKERCPFNPSNRQVNATGGIKTVGTIPSRLIPKISKDDPLFGVLTDDDVGIDPISGRPKIAKEVLDEMRQYLSVVDPQEKQIRIIRVRKSVWDLEKDPQGQKTILRLEAPIQFTTEVDKGKGLVFDFAKAATDSTTRGQTLALATTSGELAHSSSATYGTASEHTVGSTDYRPGFVTGLSGTKPKAIKKRNRPNQWRRKAQARKENSATSNPKQLPESEEGILSKRKAEEEVVVPTLREMRREHFPDFLFLMETKNSSTHVSKVQKWMGYDHSHIVDPVGLSGGLALFWKGSYEVEVLSSDNRIIDVRVKLGSLIFFISCVYGDPVCTRRQVVWDKLIDIGNIRDDPWLVLGDLNEIMNNNEKLGGPARAESTFYPFRNMISDCRLREVPSIGNRFSWAGDRNNLWIQCCLDRALGNETWFRIFPRVQAEFLERIGSDHRPLLVRFVSENISRTGRFMFDKRWISKPEFLGIIKEGWCKDDAAGSRALLHRISNCRKSISLWKRVTNQNSKKRITQLKQKLEEEGLKLQPNRGLLQAWKWELAEAYREEELFWKQKSREKWLKEGDRNTKFFHGSVQRRRVQNRIISLFDVNNVEQFAEGSKGEIAVDYFRQLFTSSKPDSFEVALEGMLPRVTAHMNEVMTRPVSGEEIKQAAFSIKGESTPGADGMSGHFYQAYWDIVGPQVITEVQQFFESGSLPPEWNFTQICLIPKKPNPSRMTDLRPISLCSVIYKIVSKILCNRLKCFLPSIVSDTQGAFVSGRLISDNILLAHEMIHALRTNSNCDEDFIAIKTDMSKAYDRVEWNFLEELLIRLGFDMRWVQWIMSCVRSVSYSVLINGASYGYIKPERGIRQGDPLSPFLFILCAEALVHIMNKAEQEGRLTGLRLTPSCPSIQHLLFADDSFFLCRATFKECSEFLGCLRLYGEASGQEINFQKSAITFGRKMDPYMKRLLGLFTGIEQEGGTGKYLGLPECFSGSKRELLGFITDRLKSRLSGWYEKTLSLGGKEVLIKSVALALPVYAMSCFRLTKHQCQKITSAMSNFWWNESEEKHKMHWVSWDKICKSKAQGGLGFRDIGRFNQALLAKQAWRLLDVPNSLLARVYKARYYPQKSILEATTGYRPSYAWRSIVFGKELLERGLMKTIGDGQTTSIWADKWLFDEAPRRPINKELFIDLNLKVSTLITPHGGWNTQLLNQLFPPCDVIQIRSFPPAPSLSDRFVWAYTRDGQYSVKSGNWLVNKEATAMDFVSAEAVTLNKIKERVWKIHAAPKIRLFMWRALSGALAVADCLRSHGLLVNAHCQLCQNQEETIAHVLFGCTMAISVWQLTQLPSPSQGFTESIAENFSFLLDLMVKSELPANIRTAIPWILWEIWKARNSQVYAAKDVDSNILLAKALEDAEEWILQNALTTLDLVNAQHRQPRLETRWFKPAWGKLKCNLHASWTKDTHHCGGAWLLRNHVGDAILHARDAFLPMFNRVAAELHCIWWCLQSLHQVHMDSCEVWSDCTAAIRALAQPDDWPKYRSILNKIAQVIQVMRDVSFHISSPKANLLARDIACSVTRDGRFNSYLASGGPAWLHNRIEDERRRSI</sequence>
<keyword evidence="10" id="KW-0540">Nuclease</keyword>
<accession>A0A8T1Z3S0</accession>
<gene>
    <name evidence="10" type="ORF">ISN45_Aa06g034690</name>
</gene>
<keyword evidence="11" id="KW-1185">Reference proteome</keyword>
<evidence type="ECO:0000256" key="6">
    <source>
        <dbReference type="ARBA" id="ARBA00022801"/>
    </source>
</evidence>
<dbReference type="Pfam" id="PF13966">
    <property type="entry name" value="zf-RVT"/>
    <property type="match status" value="1"/>
</dbReference>
<evidence type="ECO:0000256" key="2">
    <source>
        <dbReference type="ARBA" id="ARBA00001968"/>
    </source>
</evidence>
<dbReference type="CDD" id="cd01627">
    <property type="entry name" value="HAD_TPP"/>
    <property type="match status" value="1"/>
</dbReference>
<reference evidence="10 11" key="1">
    <citation type="submission" date="2020-12" db="EMBL/GenBank/DDBJ databases">
        <title>Concerted genomic and epigenomic changes stabilize Arabidopsis allopolyploids.</title>
        <authorList>
            <person name="Chen Z."/>
        </authorList>
    </citation>
    <scope>NUCLEOTIDE SEQUENCE [LARGE SCALE GENOMIC DNA]</scope>
    <source>
        <strain evidence="10">Allo738</strain>
        <tissue evidence="10">Leaf</tissue>
    </source>
</reference>
<comment type="pathway">
    <text evidence="3">Glycan biosynthesis; trehalose biosynthesis.</text>
</comment>
<feature type="region of interest" description="Disordered" evidence="8">
    <location>
        <begin position="685"/>
        <end position="747"/>
    </location>
</feature>
<evidence type="ECO:0000259" key="9">
    <source>
        <dbReference type="PROSITE" id="PS50878"/>
    </source>
</evidence>
<dbReference type="Pfam" id="PF02358">
    <property type="entry name" value="Trehalose_PPase"/>
    <property type="match status" value="1"/>
</dbReference>
<dbReference type="Pfam" id="PF03372">
    <property type="entry name" value="Exo_endo_phos"/>
    <property type="match status" value="1"/>
</dbReference>
<evidence type="ECO:0000313" key="11">
    <source>
        <dbReference type="Proteomes" id="UP000694240"/>
    </source>
</evidence>
<dbReference type="GO" id="GO:0004523">
    <property type="term" value="F:RNA-DNA hybrid ribonuclease activity"/>
    <property type="evidence" value="ECO:0007669"/>
    <property type="project" value="InterPro"/>
</dbReference>
<dbReference type="GO" id="GO:0004805">
    <property type="term" value="F:trehalose-phosphatase activity"/>
    <property type="evidence" value="ECO:0007669"/>
    <property type="project" value="UniProtKB-EC"/>
</dbReference>
<dbReference type="Pfam" id="PF13456">
    <property type="entry name" value="RVT_3"/>
    <property type="match status" value="1"/>
</dbReference>
<dbReference type="InterPro" id="IPR006379">
    <property type="entry name" value="HAD-SF_hydro_IIB"/>
</dbReference>
<dbReference type="InterPro" id="IPR025836">
    <property type="entry name" value="Zn_knuckle_CX2CX4HX4C"/>
</dbReference>
<dbReference type="Proteomes" id="UP000694240">
    <property type="component" value="Chromosome 11"/>
</dbReference>